<organism evidence="1 2">
    <name type="scientific">Naganishia friedmannii</name>
    <dbReference type="NCBI Taxonomy" id="89922"/>
    <lineage>
        <taxon>Eukaryota</taxon>
        <taxon>Fungi</taxon>
        <taxon>Dikarya</taxon>
        <taxon>Basidiomycota</taxon>
        <taxon>Agaricomycotina</taxon>
        <taxon>Tremellomycetes</taxon>
        <taxon>Filobasidiales</taxon>
        <taxon>Filobasidiaceae</taxon>
        <taxon>Naganishia</taxon>
    </lineage>
</organism>
<dbReference type="Proteomes" id="UP001227268">
    <property type="component" value="Unassembled WGS sequence"/>
</dbReference>
<sequence length="328" mass="36728">MTIDAVAAECGHLSTCDAINERIKNNPWPRNSSSSPTPVARSGFESPWPGYLLIPVDPFGGFGDGDSVLFWGKDLSRDRVIAKIVTFVMGVEYSHRKISSHRQRIIKGLLDRYISDTVEPFIRGYAGAALRRFAGTIRLCDYFGSYIDNTPASPPEKSQGVFLAQVFAVQQLLMDHPDPPPPASYHQDVGTLALHPFLAFFLGINGTDHETTHFASYFACTTVPSRVIPDLGQNWWDYYVMTETERKHEYTVLWLDMVRGQDMHDISFYRKVGPPPASDGGPFWGRYTPFTHLHREDCGHPTLYESPTVFHGRPDACSTIVDLTGQSP</sequence>
<comment type="caution">
    <text evidence="1">The sequence shown here is derived from an EMBL/GenBank/DDBJ whole genome shotgun (WGS) entry which is preliminary data.</text>
</comment>
<protein>
    <submittedName>
        <fullName evidence="1">Uncharacterized protein</fullName>
    </submittedName>
</protein>
<name>A0ACC2VRA3_9TREE</name>
<proteinExistence type="predicted"/>
<evidence type="ECO:0000313" key="2">
    <source>
        <dbReference type="Proteomes" id="UP001227268"/>
    </source>
</evidence>
<gene>
    <name evidence="1" type="ORF">QFC21_003197</name>
</gene>
<accession>A0ACC2VRA3</accession>
<evidence type="ECO:0000313" key="1">
    <source>
        <dbReference type="EMBL" id="KAJ9101857.1"/>
    </source>
</evidence>
<dbReference type="EMBL" id="JASBWT010000009">
    <property type="protein sequence ID" value="KAJ9101857.1"/>
    <property type="molecule type" value="Genomic_DNA"/>
</dbReference>
<keyword evidence="2" id="KW-1185">Reference proteome</keyword>
<reference evidence="1" key="1">
    <citation type="submission" date="2023-04" db="EMBL/GenBank/DDBJ databases">
        <title>Draft Genome sequencing of Naganishia species isolated from polar environments using Oxford Nanopore Technology.</title>
        <authorList>
            <person name="Leo P."/>
            <person name="Venkateswaran K."/>
        </authorList>
    </citation>
    <scope>NUCLEOTIDE SEQUENCE</scope>
    <source>
        <strain evidence="1">MNA-CCFEE 5423</strain>
    </source>
</reference>